<gene>
    <name evidence="1" type="ORF">US40_C0010G0023</name>
</gene>
<reference evidence="1 2" key="1">
    <citation type="journal article" date="2015" name="Nature">
        <title>rRNA introns, odd ribosomes, and small enigmatic genomes across a large radiation of phyla.</title>
        <authorList>
            <person name="Brown C.T."/>
            <person name="Hug L.A."/>
            <person name="Thomas B.C."/>
            <person name="Sharon I."/>
            <person name="Castelle C.J."/>
            <person name="Singh A."/>
            <person name="Wilkins M.J."/>
            <person name="Williams K.H."/>
            <person name="Banfield J.F."/>
        </authorList>
    </citation>
    <scope>NUCLEOTIDE SEQUENCE [LARGE SCALE GENOMIC DNA]</scope>
</reference>
<comment type="caution">
    <text evidence="1">The sequence shown here is derived from an EMBL/GenBank/DDBJ whole genome shotgun (WGS) entry which is preliminary data.</text>
</comment>
<sequence>MVLAFRSMRDFAIPKEIKHLLESRRVKGTIVFLKGRIKHYHAERG</sequence>
<dbReference type="EMBL" id="LBSV01000010">
    <property type="protein sequence ID" value="KKQ25240.1"/>
    <property type="molecule type" value="Genomic_DNA"/>
</dbReference>
<evidence type="ECO:0000313" key="2">
    <source>
        <dbReference type="Proteomes" id="UP000034917"/>
    </source>
</evidence>
<name>A0A0G0GGQ4_9BACT</name>
<evidence type="ECO:0000313" key="1">
    <source>
        <dbReference type="EMBL" id="KKQ25240.1"/>
    </source>
</evidence>
<dbReference type="AlphaFoldDB" id="A0A0G0GGQ4"/>
<protein>
    <submittedName>
        <fullName evidence="1">Uncharacterized protein</fullName>
    </submittedName>
</protein>
<proteinExistence type="predicted"/>
<dbReference type="Proteomes" id="UP000034917">
    <property type="component" value="Unassembled WGS sequence"/>
</dbReference>
<accession>A0A0G0GGQ4</accession>
<organism evidence="1 2">
    <name type="scientific">Candidatus Roizmanbacteria bacterium GW2011_GWC2_37_13</name>
    <dbReference type="NCBI Taxonomy" id="1618486"/>
    <lineage>
        <taxon>Bacteria</taxon>
        <taxon>Candidatus Roizmaniibacteriota</taxon>
    </lineage>
</organism>